<keyword evidence="2" id="KW-1185">Reference proteome</keyword>
<dbReference type="Proteomes" id="UP000814140">
    <property type="component" value="Unassembled WGS sequence"/>
</dbReference>
<name>A0ACB8SYJ4_9AGAM</name>
<evidence type="ECO:0000313" key="2">
    <source>
        <dbReference type="Proteomes" id="UP000814140"/>
    </source>
</evidence>
<reference evidence="1" key="2">
    <citation type="journal article" date="2022" name="New Phytol.">
        <title>Evolutionary transition to the ectomycorrhizal habit in the genomes of a hyperdiverse lineage of mushroom-forming fungi.</title>
        <authorList>
            <person name="Looney B."/>
            <person name="Miyauchi S."/>
            <person name="Morin E."/>
            <person name="Drula E."/>
            <person name="Courty P.E."/>
            <person name="Kohler A."/>
            <person name="Kuo A."/>
            <person name="LaButti K."/>
            <person name="Pangilinan J."/>
            <person name="Lipzen A."/>
            <person name="Riley R."/>
            <person name="Andreopoulos W."/>
            <person name="He G."/>
            <person name="Johnson J."/>
            <person name="Nolan M."/>
            <person name="Tritt A."/>
            <person name="Barry K.W."/>
            <person name="Grigoriev I.V."/>
            <person name="Nagy L.G."/>
            <person name="Hibbett D."/>
            <person name="Henrissat B."/>
            <person name="Matheny P.B."/>
            <person name="Labbe J."/>
            <person name="Martin F.M."/>
        </authorList>
    </citation>
    <scope>NUCLEOTIDE SEQUENCE</scope>
    <source>
        <strain evidence="1">HHB10654</strain>
    </source>
</reference>
<gene>
    <name evidence="1" type="ORF">BV25DRAFT_1916921</name>
</gene>
<protein>
    <submittedName>
        <fullName evidence="1">Uncharacterized protein</fullName>
    </submittedName>
</protein>
<comment type="caution">
    <text evidence="1">The sequence shown here is derived from an EMBL/GenBank/DDBJ whole genome shotgun (WGS) entry which is preliminary data.</text>
</comment>
<organism evidence="1 2">
    <name type="scientific">Artomyces pyxidatus</name>
    <dbReference type="NCBI Taxonomy" id="48021"/>
    <lineage>
        <taxon>Eukaryota</taxon>
        <taxon>Fungi</taxon>
        <taxon>Dikarya</taxon>
        <taxon>Basidiomycota</taxon>
        <taxon>Agaricomycotina</taxon>
        <taxon>Agaricomycetes</taxon>
        <taxon>Russulales</taxon>
        <taxon>Auriscalpiaceae</taxon>
        <taxon>Artomyces</taxon>
    </lineage>
</organism>
<accession>A0ACB8SYJ4</accession>
<proteinExistence type="predicted"/>
<sequence>MAKAYALRTPAHRPYTSYISQSLQHASSLGLPARVGDIAVTYDPDGDSGSAVHVRDGEGRWQLCQPYDMETPSAIPTHPRERGLQLMPAYVALEWADATTVASHRRAVLAAGYLPNSRHLYPFFKHMEDTGGKSGVRFTKTGQFPDDARTLPWSFDHPREFFTNLPPPEWSTEEWNVSFLSIRSFVQLTGTESRKTVEAMSRLGSAFNANPPLAVRLTYGQTDSAEEHARLAVAIRRALSNNVTVVVEGWEPRYRLDLTVDGLAALFNCAPDTPIQPRYFSANRGRAHARTALRDFVGEIGDRKTCGNLLDRPTRHPEVPPFVRAIADDVLAQELWDRTGPPFVLVDAERRRGWRIATHGGALTFPHHDAAGLCTYTYAVGGSRLWGFQRPEPFEADFSRKDLQEAIRDHVAQGFPSPEQAGLVLLDPGLVVITPPGAMHTVYTPVAGVTGGGHFYCLDALHLTEHTRALDRATQDIDVEEGQESLYILTNADHASCPFSLVQMLATLPRFDRRGLWLRRRPMLALYNMVASAEHYTIAGEADVGADDRHAKEEFEVAKARALEVGEKLLGHLSVYPQDVSAELHGVRGRAWEAPGPAICIPRRLWEGLV</sequence>
<reference evidence="1" key="1">
    <citation type="submission" date="2021-03" db="EMBL/GenBank/DDBJ databases">
        <authorList>
            <consortium name="DOE Joint Genome Institute"/>
            <person name="Ahrendt S."/>
            <person name="Looney B.P."/>
            <person name="Miyauchi S."/>
            <person name="Morin E."/>
            <person name="Drula E."/>
            <person name="Courty P.E."/>
            <person name="Chicoki N."/>
            <person name="Fauchery L."/>
            <person name="Kohler A."/>
            <person name="Kuo A."/>
            <person name="Labutti K."/>
            <person name="Pangilinan J."/>
            <person name="Lipzen A."/>
            <person name="Riley R."/>
            <person name="Andreopoulos W."/>
            <person name="He G."/>
            <person name="Johnson J."/>
            <person name="Barry K.W."/>
            <person name="Grigoriev I.V."/>
            <person name="Nagy L."/>
            <person name="Hibbett D."/>
            <person name="Henrissat B."/>
            <person name="Matheny P.B."/>
            <person name="Labbe J."/>
            <person name="Martin F."/>
        </authorList>
    </citation>
    <scope>NUCLEOTIDE SEQUENCE</scope>
    <source>
        <strain evidence="1">HHB10654</strain>
    </source>
</reference>
<evidence type="ECO:0000313" key="1">
    <source>
        <dbReference type="EMBL" id="KAI0061573.1"/>
    </source>
</evidence>
<dbReference type="EMBL" id="MU277212">
    <property type="protein sequence ID" value="KAI0061573.1"/>
    <property type="molecule type" value="Genomic_DNA"/>
</dbReference>